<keyword evidence="4" id="KW-1185">Reference proteome</keyword>
<dbReference type="CDD" id="cd22151">
    <property type="entry name" value="F-box_AtGID2-like"/>
    <property type="match status" value="1"/>
</dbReference>
<dbReference type="SMART" id="SM00256">
    <property type="entry name" value="FBOX"/>
    <property type="match status" value="1"/>
</dbReference>
<evidence type="ECO:0000313" key="4">
    <source>
        <dbReference type="Proteomes" id="UP001412067"/>
    </source>
</evidence>
<dbReference type="SUPFAM" id="SSF81383">
    <property type="entry name" value="F-box domain"/>
    <property type="match status" value="1"/>
</dbReference>
<name>A0ABR2MMA3_9ASPA</name>
<accession>A0ABR2MMA3</accession>
<dbReference type="InterPro" id="IPR001810">
    <property type="entry name" value="F-box_dom"/>
</dbReference>
<sequence>MKRPSIAGSEGEDPPEIEEKRAKTGGFVQQEVGSIPSSSSEEYKAAAAVAPELGEDLVFEILKRADARTLGASACVSRRWRSLAEDERLWEAVCTRHWANIGCGNRQLRSVVLALGGFRRLHSLYLLPLLRPASAAGRPRPALPLAVLFPPRRPSGVPARWGKDEVQLSLSLLSIGYFERMNLSYPRPGGGDSGGAAGGV</sequence>
<evidence type="ECO:0000313" key="3">
    <source>
        <dbReference type="EMBL" id="KAK8965293.1"/>
    </source>
</evidence>
<proteinExistence type="predicted"/>
<dbReference type="Proteomes" id="UP001412067">
    <property type="component" value="Unassembled WGS sequence"/>
</dbReference>
<dbReference type="InterPro" id="IPR036047">
    <property type="entry name" value="F-box-like_dom_sf"/>
</dbReference>
<dbReference type="Pfam" id="PF12937">
    <property type="entry name" value="F-box-like"/>
    <property type="match status" value="1"/>
</dbReference>
<feature type="region of interest" description="Disordered" evidence="1">
    <location>
        <begin position="1"/>
        <end position="39"/>
    </location>
</feature>
<feature type="domain" description="F-box" evidence="2">
    <location>
        <begin position="53"/>
        <end position="93"/>
    </location>
</feature>
<dbReference type="Gene3D" id="1.20.1280.50">
    <property type="match status" value="1"/>
</dbReference>
<protein>
    <submittedName>
        <fullName evidence="3">F-box protein GID2</fullName>
    </submittedName>
</protein>
<dbReference type="PANTHER" id="PTHR47750">
    <property type="entry name" value="F-BOX PROTEIN SNE"/>
    <property type="match status" value="1"/>
</dbReference>
<dbReference type="InterPro" id="IPR044184">
    <property type="entry name" value="SNE/GID2"/>
</dbReference>
<comment type="caution">
    <text evidence="3">The sequence shown here is derived from an EMBL/GenBank/DDBJ whole genome shotgun (WGS) entry which is preliminary data.</text>
</comment>
<evidence type="ECO:0000259" key="2">
    <source>
        <dbReference type="SMART" id="SM00256"/>
    </source>
</evidence>
<evidence type="ECO:0000256" key="1">
    <source>
        <dbReference type="SAM" id="MobiDB-lite"/>
    </source>
</evidence>
<gene>
    <name evidence="3" type="primary">GID2</name>
    <name evidence="3" type="ORF">KSP40_PGU014185</name>
</gene>
<organism evidence="3 4">
    <name type="scientific">Platanthera guangdongensis</name>
    <dbReference type="NCBI Taxonomy" id="2320717"/>
    <lineage>
        <taxon>Eukaryota</taxon>
        <taxon>Viridiplantae</taxon>
        <taxon>Streptophyta</taxon>
        <taxon>Embryophyta</taxon>
        <taxon>Tracheophyta</taxon>
        <taxon>Spermatophyta</taxon>
        <taxon>Magnoliopsida</taxon>
        <taxon>Liliopsida</taxon>
        <taxon>Asparagales</taxon>
        <taxon>Orchidaceae</taxon>
        <taxon>Orchidoideae</taxon>
        <taxon>Orchideae</taxon>
        <taxon>Orchidinae</taxon>
        <taxon>Platanthera</taxon>
    </lineage>
</organism>
<reference evidence="3 4" key="1">
    <citation type="journal article" date="2022" name="Nat. Plants">
        <title>Genomes of leafy and leafless Platanthera orchids illuminate the evolution of mycoheterotrophy.</title>
        <authorList>
            <person name="Li M.H."/>
            <person name="Liu K.W."/>
            <person name="Li Z."/>
            <person name="Lu H.C."/>
            <person name="Ye Q.L."/>
            <person name="Zhang D."/>
            <person name="Wang J.Y."/>
            <person name="Li Y.F."/>
            <person name="Zhong Z.M."/>
            <person name="Liu X."/>
            <person name="Yu X."/>
            <person name="Liu D.K."/>
            <person name="Tu X.D."/>
            <person name="Liu B."/>
            <person name="Hao Y."/>
            <person name="Liao X.Y."/>
            <person name="Jiang Y.T."/>
            <person name="Sun W.H."/>
            <person name="Chen J."/>
            <person name="Chen Y.Q."/>
            <person name="Ai Y."/>
            <person name="Zhai J.W."/>
            <person name="Wu S.S."/>
            <person name="Zhou Z."/>
            <person name="Hsiao Y.Y."/>
            <person name="Wu W.L."/>
            <person name="Chen Y.Y."/>
            <person name="Lin Y.F."/>
            <person name="Hsu J.L."/>
            <person name="Li C.Y."/>
            <person name="Wang Z.W."/>
            <person name="Zhao X."/>
            <person name="Zhong W.Y."/>
            <person name="Ma X.K."/>
            <person name="Ma L."/>
            <person name="Huang J."/>
            <person name="Chen G.Z."/>
            <person name="Huang M.Z."/>
            <person name="Huang L."/>
            <person name="Peng D.H."/>
            <person name="Luo Y.B."/>
            <person name="Zou S.Q."/>
            <person name="Chen S.P."/>
            <person name="Lan S."/>
            <person name="Tsai W.C."/>
            <person name="Van de Peer Y."/>
            <person name="Liu Z.J."/>
        </authorList>
    </citation>
    <scope>NUCLEOTIDE SEQUENCE [LARGE SCALE GENOMIC DNA]</scope>
    <source>
        <strain evidence="3">Lor288</strain>
    </source>
</reference>
<dbReference type="EMBL" id="JBBWWR010000006">
    <property type="protein sequence ID" value="KAK8965293.1"/>
    <property type="molecule type" value="Genomic_DNA"/>
</dbReference>
<dbReference type="PANTHER" id="PTHR47750:SF7">
    <property type="entry name" value="F-BOX PROTEIN"/>
    <property type="match status" value="1"/>
</dbReference>